<organism evidence="9 10">
    <name type="scientific">Jatrophihabitans lederbergiae</name>
    <dbReference type="NCBI Taxonomy" id="3075547"/>
    <lineage>
        <taxon>Bacteria</taxon>
        <taxon>Bacillati</taxon>
        <taxon>Actinomycetota</taxon>
        <taxon>Actinomycetes</taxon>
        <taxon>Jatrophihabitantales</taxon>
        <taxon>Jatrophihabitantaceae</taxon>
        <taxon>Jatrophihabitans</taxon>
    </lineage>
</organism>
<keyword evidence="4 7" id="KW-0812">Transmembrane</keyword>
<dbReference type="Pfam" id="PF07690">
    <property type="entry name" value="MFS_1"/>
    <property type="match status" value="1"/>
</dbReference>
<gene>
    <name evidence="9" type="ORF">RM423_11450</name>
</gene>
<dbReference type="InterPro" id="IPR020846">
    <property type="entry name" value="MFS_dom"/>
</dbReference>
<protein>
    <submittedName>
        <fullName evidence="9">MFS transporter</fullName>
    </submittedName>
</protein>
<dbReference type="NCBIfam" id="TIGR00711">
    <property type="entry name" value="efflux_EmrB"/>
    <property type="match status" value="1"/>
</dbReference>
<keyword evidence="3" id="KW-1003">Cell membrane</keyword>
<evidence type="ECO:0000256" key="5">
    <source>
        <dbReference type="ARBA" id="ARBA00022989"/>
    </source>
</evidence>
<feature type="domain" description="Major facilitator superfamily (MFS) profile" evidence="8">
    <location>
        <begin position="2"/>
        <end position="499"/>
    </location>
</feature>
<feature type="transmembrane region" description="Helical" evidence="7">
    <location>
        <begin position="213"/>
        <end position="236"/>
    </location>
</feature>
<dbReference type="InterPro" id="IPR011701">
    <property type="entry name" value="MFS"/>
</dbReference>
<accession>A0ABU2JCM5</accession>
<evidence type="ECO:0000259" key="8">
    <source>
        <dbReference type="PROSITE" id="PS50850"/>
    </source>
</evidence>
<name>A0ABU2JCM5_9ACTN</name>
<proteinExistence type="predicted"/>
<keyword evidence="6 7" id="KW-0472">Membrane</keyword>
<feature type="transmembrane region" description="Helical" evidence="7">
    <location>
        <begin position="155"/>
        <end position="177"/>
    </location>
</feature>
<feature type="transmembrane region" description="Helical" evidence="7">
    <location>
        <begin position="38"/>
        <end position="56"/>
    </location>
</feature>
<dbReference type="PANTHER" id="PTHR42718">
    <property type="entry name" value="MAJOR FACILITATOR SUPERFAMILY MULTIDRUG TRANSPORTER MFSC"/>
    <property type="match status" value="1"/>
</dbReference>
<keyword evidence="10" id="KW-1185">Reference proteome</keyword>
<dbReference type="EMBL" id="JAVREH010000012">
    <property type="protein sequence ID" value="MDT0262013.1"/>
    <property type="molecule type" value="Genomic_DNA"/>
</dbReference>
<evidence type="ECO:0000313" key="10">
    <source>
        <dbReference type="Proteomes" id="UP001183176"/>
    </source>
</evidence>
<dbReference type="RefSeq" id="WP_311423166.1">
    <property type="nucleotide sequence ID" value="NZ_JAVREH010000012.1"/>
</dbReference>
<dbReference type="InterPro" id="IPR036259">
    <property type="entry name" value="MFS_trans_sf"/>
</dbReference>
<dbReference type="PROSITE" id="PS50850">
    <property type="entry name" value="MFS"/>
    <property type="match status" value="1"/>
</dbReference>
<evidence type="ECO:0000256" key="4">
    <source>
        <dbReference type="ARBA" id="ARBA00022692"/>
    </source>
</evidence>
<evidence type="ECO:0000256" key="6">
    <source>
        <dbReference type="ARBA" id="ARBA00023136"/>
    </source>
</evidence>
<feature type="transmembrane region" description="Helical" evidence="7">
    <location>
        <begin position="93"/>
        <end position="115"/>
    </location>
</feature>
<dbReference type="SUPFAM" id="SSF103473">
    <property type="entry name" value="MFS general substrate transporter"/>
    <property type="match status" value="1"/>
</dbReference>
<comment type="subcellular location">
    <subcellularLocation>
        <location evidence="1">Cell membrane</location>
        <topology evidence="1">Multi-pass membrane protein</topology>
    </subcellularLocation>
</comment>
<evidence type="ECO:0000256" key="1">
    <source>
        <dbReference type="ARBA" id="ARBA00004651"/>
    </source>
</evidence>
<dbReference type="Gene3D" id="1.20.1720.10">
    <property type="entry name" value="Multidrug resistance protein D"/>
    <property type="match status" value="1"/>
</dbReference>
<dbReference type="Gene3D" id="1.20.1250.20">
    <property type="entry name" value="MFS general substrate transporter like domains"/>
    <property type="match status" value="1"/>
</dbReference>
<evidence type="ECO:0000256" key="2">
    <source>
        <dbReference type="ARBA" id="ARBA00022448"/>
    </source>
</evidence>
<feature type="transmembrane region" description="Helical" evidence="7">
    <location>
        <begin position="349"/>
        <end position="375"/>
    </location>
</feature>
<keyword evidence="5 7" id="KW-1133">Transmembrane helix</keyword>
<comment type="caution">
    <text evidence="9">The sequence shown here is derived from an EMBL/GenBank/DDBJ whole genome shotgun (WGS) entry which is preliminary data.</text>
</comment>
<feature type="transmembrane region" description="Helical" evidence="7">
    <location>
        <begin position="292"/>
        <end position="313"/>
    </location>
</feature>
<feature type="transmembrane region" description="Helical" evidence="7">
    <location>
        <begin position="127"/>
        <end position="149"/>
    </location>
</feature>
<dbReference type="PRINTS" id="PR01036">
    <property type="entry name" value="TCRTETB"/>
</dbReference>
<evidence type="ECO:0000256" key="3">
    <source>
        <dbReference type="ARBA" id="ARBA00022475"/>
    </source>
</evidence>
<evidence type="ECO:0000256" key="7">
    <source>
        <dbReference type="SAM" id="Phobius"/>
    </source>
</evidence>
<dbReference type="Proteomes" id="UP001183176">
    <property type="component" value="Unassembled WGS sequence"/>
</dbReference>
<feature type="transmembrane region" description="Helical" evidence="7">
    <location>
        <begin position="68"/>
        <end position="87"/>
    </location>
</feature>
<evidence type="ECO:0000313" key="9">
    <source>
        <dbReference type="EMBL" id="MDT0262013.1"/>
    </source>
</evidence>
<sequence>MTLLIIAGAQLMIVLDGTIVNIALPKMGDYFGKNQTDMTWAINAYTLAFGGLLLLGGKAGDILGRRRMFMVGLALFTIGSFLGGLAHNFQFLIFGRIIQGIGGAIASPTALSLITTEFDEGPERTRAFAVFSAVAGAGAALGLLLGGVLTEYLTWRWVLFVNVPIGVVLVVGAYMFLHESERLSGKFDWFGGLLSTVGMASLVYGFIHAASKGWSNGITVSAFVLAVVLLAAFAALEGKLSYAMMPLRTFRDKNRSGAYIVMLIIGAAMFGMFFFVTYFVQLVLGYSSLKSGMAFLPVAFMIGIAAQLSATLLPRVGPRNLIIFGSVLMTGGLFWLSTTSADSSYAGHLLPSLLIMSFGIGSIFVPLTTVAVAGVEPHEAGLASALLNVGQQVGGSIGLSVLTTVFATTSTSEGKHQGKLLGALVQSGKEPPTVLQHFLQLSQQATGSVKASAGALTDPTANRAFHEVLAHGSSRGFLTAAIFALVAIIVTMTMITTGKDEVVDAPAGVAVH</sequence>
<keyword evidence="2" id="KW-0813">Transport</keyword>
<feature type="transmembrane region" description="Helical" evidence="7">
    <location>
        <begin position="476"/>
        <end position="495"/>
    </location>
</feature>
<dbReference type="PANTHER" id="PTHR42718:SF46">
    <property type="entry name" value="BLR6921 PROTEIN"/>
    <property type="match status" value="1"/>
</dbReference>
<reference evidence="10" key="1">
    <citation type="submission" date="2023-07" db="EMBL/GenBank/DDBJ databases">
        <title>30 novel species of actinomycetes from the DSMZ collection.</title>
        <authorList>
            <person name="Nouioui I."/>
        </authorList>
    </citation>
    <scope>NUCLEOTIDE SEQUENCE [LARGE SCALE GENOMIC DNA]</scope>
    <source>
        <strain evidence="10">DSM 44399</strain>
    </source>
</reference>
<feature type="transmembrane region" description="Helical" evidence="7">
    <location>
        <begin position="189"/>
        <end position="207"/>
    </location>
</feature>
<feature type="transmembrane region" description="Helical" evidence="7">
    <location>
        <begin position="257"/>
        <end position="280"/>
    </location>
</feature>
<dbReference type="CDD" id="cd17321">
    <property type="entry name" value="MFS_MMR_MDR_like"/>
    <property type="match status" value="1"/>
</dbReference>
<dbReference type="InterPro" id="IPR004638">
    <property type="entry name" value="EmrB-like"/>
</dbReference>
<feature type="transmembrane region" description="Helical" evidence="7">
    <location>
        <begin position="320"/>
        <end position="337"/>
    </location>
</feature>